<keyword evidence="8" id="KW-0808">Transferase</keyword>
<dbReference type="InterPro" id="IPR004886">
    <property type="entry name" value="Glucanosyltransferase"/>
</dbReference>
<keyword evidence="5" id="KW-0325">Glycoprotein</keyword>
<protein>
    <recommendedName>
        <fullName evidence="8">1,3-beta-glucanosyltransferase</fullName>
        <ecNumber evidence="8">2.4.1.-</ecNumber>
    </recommendedName>
</protein>
<gene>
    <name evidence="11" type="ORF">N7492_001416</name>
</gene>
<dbReference type="GO" id="GO:0031505">
    <property type="term" value="P:fungal-type cell wall organization"/>
    <property type="evidence" value="ECO:0007669"/>
    <property type="project" value="TreeGrafter"/>
</dbReference>
<comment type="function">
    <text evidence="7">Splits internally a 1,3-beta-glucan molecule and transfers the newly generated reducing end (the donor) to the non-reducing end of another 1,3-beta-glucan molecule (the acceptor) forming a 1,3-beta linkage, resulting in the elongation of 1,3-beta-glucan chains in the cell wall. Involved in cell wall morphogenesis.</text>
</comment>
<dbReference type="PANTHER" id="PTHR31468:SF11">
    <property type="entry name" value="1,3-BETA-GLUCANOSYLTRANSFERASE"/>
    <property type="match status" value="1"/>
</dbReference>
<evidence type="ECO:0000313" key="12">
    <source>
        <dbReference type="Proteomes" id="UP001146351"/>
    </source>
</evidence>
<organism evidence="11 12">
    <name type="scientific">Penicillium capsulatum</name>
    <dbReference type="NCBI Taxonomy" id="69766"/>
    <lineage>
        <taxon>Eukaryota</taxon>
        <taxon>Fungi</taxon>
        <taxon>Dikarya</taxon>
        <taxon>Ascomycota</taxon>
        <taxon>Pezizomycotina</taxon>
        <taxon>Eurotiomycetes</taxon>
        <taxon>Eurotiomycetidae</taxon>
        <taxon>Eurotiales</taxon>
        <taxon>Aspergillaceae</taxon>
        <taxon>Penicillium</taxon>
    </lineage>
</organism>
<feature type="domain" description="X8" evidence="10">
    <location>
        <begin position="382"/>
        <end position="470"/>
    </location>
</feature>
<proteinExistence type="inferred from homology"/>
<dbReference type="FunFam" id="3.20.20.80:FF:000038">
    <property type="entry name" value="1,3-beta-glucanosyltransferase"/>
    <property type="match status" value="1"/>
</dbReference>
<keyword evidence="8" id="KW-0472">Membrane</keyword>
<keyword evidence="3 8" id="KW-0732">Signal</keyword>
<dbReference type="Proteomes" id="UP001146351">
    <property type="component" value="Unassembled WGS sequence"/>
</dbReference>
<keyword evidence="12" id="KW-1185">Reference proteome</keyword>
<dbReference type="Gene3D" id="1.20.58.1040">
    <property type="match status" value="1"/>
</dbReference>
<dbReference type="Pfam" id="PF03198">
    <property type="entry name" value="Glyco_hydro_72"/>
    <property type="match status" value="1"/>
</dbReference>
<dbReference type="GO" id="GO:0042124">
    <property type="term" value="F:1,3-beta-glucanosyltransferase activity"/>
    <property type="evidence" value="ECO:0007669"/>
    <property type="project" value="TreeGrafter"/>
</dbReference>
<evidence type="ECO:0000313" key="11">
    <source>
        <dbReference type="EMBL" id="KAJ5183800.1"/>
    </source>
</evidence>
<dbReference type="GO" id="GO:0071970">
    <property type="term" value="P:fungal-type cell wall (1-&gt;3)-beta-D-glucan biosynthetic process"/>
    <property type="evidence" value="ECO:0007669"/>
    <property type="project" value="TreeGrafter"/>
</dbReference>
<dbReference type="EC" id="2.4.1.-" evidence="8"/>
<evidence type="ECO:0000256" key="3">
    <source>
        <dbReference type="ARBA" id="ARBA00022729"/>
    </source>
</evidence>
<reference evidence="11" key="1">
    <citation type="submission" date="2022-11" db="EMBL/GenBank/DDBJ databases">
        <authorList>
            <person name="Petersen C."/>
        </authorList>
    </citation>
    <scope>NUCLEOTIDE SEQUENCE</scope>
    <source>
        <strain evidence="11">IBT 21917</strain>
    </source>
</reference>
<keyword evidence="6 8" id="KW-0449">Lipoprotein</keyword>
<dbReference type="Gene3D" id="3.20.20.80">
    <property type="entry name" value="Glycosidases"/>
    <property type="match status" value="1"/>
</dbReference>
<dbReference type="AlphaFoldDB" id="A0A9W9ISB8"/>
<comment type="similarity">
    <text evidence="2 8">Belongs to the glycosyl hydrolase 72 family.</text>
</comment>
<evidence type="ECO:0000256" key="2">
    <source>
        <dbReference type="ARBA" id="ARBA00007528"/>
    </source>
</evidence>
<dbReference type="GO" id="GO:0098552">
    <property type="term" value="C:side of membrane"/>
    <property type="evidence" value="ECO:0007669"/>
    <property type="project" value="UniProtKB-KW"/>
</dbReference>
<dbReference type="Pfam" id="PF07983">
    <property type="entry name" value="X8"/>
    <property type="match status" value="1"/>
</dbReference>
<name>A0A9W9ISB8_9EURO</name>
<dbReference type="InterPro" id="IPR012946">
    <property type="entry name" value="X8"/>
</dbReference>
<keyword evidence="8" id="KW-0336">GPI-anchor</keyword>
<evidence type="ECO:0000256" key="7">
    <source>
        <dbReference type="ARBA" id="ARBA00025026"/>
    </source>
</evidence>
<feature type="region of interest" description="Disordered" evidence="9">
    <location>
        <begin position="477"/>
        <end position="502"/>
    </location>
</feature>
<comment type="subcellular location">
    <subcellularLocation>
        <location evidence="1 8">Cell membrane</location>
        <topology evidence="1 8">Lipid-anchor</topology>
        <topology evidence="1 8">GPI-anchor</topology>
    </subcellularLocation>
</comment>
<evidence type="ECO:0000256" key="8">
    <source>
        <dbReference type="RuleBase" id="RU361209"/>
    </source>
</evidence>
<evidence type="ECO:0000256" key="5">
    <source>
        <dbReference type="ARBA" id="ARBA00023180"/>
    </source>
</evidence>
<evidence type="ECO:0000256" key="6">
    <source>
        <dbReference type="ARBA" id="ARBA00023288"/>
    </source>
</evidence>
<comment type="caution">
    <text evidence="11">The sequence shown here is derived from an EMBL/GenBank/DDBJ whole genome shotgun (WGS) entry which is preliminary data.</text>
</comment>
<dbReference type="EMBL" id="JAPQKO010000001">
    <property type="protein sequence ID" value="KAJ5183800.1"/>
    <property type="molecule type" value="Genomic_DNA"/>
</dbReference>
<reference evidence="11" key="2">
    <citation type="journal article" date="2023" name="IMA Fungus">
        <title>Comparative genomic study of the Penicillium genus elucidates a diverse pangenome and 15 lateral gene transfer events.</title>
        <authorList>
            <person name="Petersen C."/>
            <person name="Sorensen T."/>
            <person name="Nielsen M.R."/>
            <person name="Sondergaard T.E."/>
            <person name="Sorensen J.L."/>
            <person name="Fitzpatrick D.A."/>
            <person name="Frisvad J.C."/>
            <person name="Nielsen K.L."/>
        </authorList>
    </citation>
    <scope>NUCLEOTIDE SEQUENCE</scope>
    <source>
        <strain evidence="11">IBT 21917</strain>
    </source>
</reference>
<dbReference type="SMART" id="SM00768">
    <property type="entry name" value="X8"/>
    <property type="match status" value="1"/>
</dbReference>
<feature type="signal peptide" evidence="8">
    <location>
        <begin position="1"/>
        <end position="18"/>
    </location>
</feature>
<evidence type="ECO:0000256" key="4">
    <source>
        <dbReference type="ARBA" id="ARBA00023157"/>
    </source>
</evidence>
<evidence type="ECO:0000256" key="9">
    <source>
        <dbReference type="SAM" id="MobiDB-lite"/>
    </source>
</evidence>
<dbReference type="SUPFAM" id="SSF51445">
    <property type="entry name" value="(Trans)glycosidases"/>
    <property type="match status" value="1"/>
</dbReference>
<dbReference type="InterPro" id="IPR017853">
    <property type="entry name" value="GH"/>
</dbReference>
<dbReference type="OrthoDB" id="421038at2759"/>
<evidence type="ECO:0000256" key="1">
    <source>
        <dbReference type="ARBA" id="ARBA00004609"/>
    </source>
</evidence>
<dbReference type="GO" id="GO:0005886">
    <property type="term" value="C:plasma membrane"/>
    <property type="evidence" value="ECO:0007669"/>
    <property type="project" value="UniProtKB-SubCell"/>
</dbReference>
<accession>A0A9W9ISB8</accession>
<evidence type="ECO:0000259" key="10">
    <source>
        <dbReference type="SMART" id="SM00768"/>
    </source>
</evidence>
<dbReference type="PANTHER" id="PTHR31468">
    <property type="entry name" value="1,3-BETA-GLUCANOSYLTRANSFERASE GAS1"/>
    <property type="match status" value="1"/>
</dbReference>
<sequence length="538" mass="57834">MKFTSLAGFALLSGYALAESVPNIVIKGSKFFYSGNGTQFYVRGVAYQEDYDGGGADGGGQTDSSNTKDPLVNIDNCKRDIPYLTELRTNVIRTYEIDPKGNHDECMKALADAGIYVMSDLASKSTSIESHDPVWSADLYERYTSVVDNLSKYDNVIGFFIGNEVVNKANETAAMAFVKAATRDIKAYIKTKNYRESLAVGYATTDRKDIRFQMADYLNCDSKEDSVDFFGYNIYEWCGDKTYSSSGYEDLTKEYKDYSVPVIFSEYGCLDPKPRKFGDVPALYGDKMSEVWSGGIVYMYFEADNGYGLVSVDGKSVSKKADFTALSSQIAKVAPSGVNSASYKPSNSLRPCPTADDKWLAKPSPLPPSANPDLCQCMVDSLSCVVADDVKEKSFGELFGQACSGHICDGIQHNATTGTYGAYSVCSNKDQLSFVFDAYYKAQDKKKTACDFDGSAKVQSPKGSSGNCKNLIKQAGTAGTGTVTSSPTSGDGRSSAAATTTNGATSNLVGPSAVRVNGLFAGVSFLVAALTGSLMVLL</sequence>
<keyword evidence="4" id="KW-1015">Disulfide bond</keyword>
<feature type="chain" id="PRO_5041011292" description="1,3-beta-glucanosyltransferase" evidence="8">
    <location>
        <begin position="19"/>
        <end position="538"/>
    </location>
</feature>